<name>A0A2K8LAK6_9PROT</name>
<sequence length="242" mass="26468">MYSIIIPQLLSLPETGATKQANQRLPWTNGSLMAAKLSPTETAGVAQLVVGGYRLTAKVPPSTPMGDIWLQLINRDMPAQLRLLNNAQAETVLTRMLQKSAASSSEPQLSKQTSEQSWGKLDTGSLPFNAEVSAHGQHLTIQDREHKHRDVLLSSTIEGDQFSLLGRVDLEQIGPVAFNLHGGEACDWSLKLFSTNPQLLSYLRAHFNIWLQGEQEKHTKLDGEVLYGMPESMTALAGGVQG</sequence>
<protein>
    <submittedName>
        <fullName evidence="2">Uncharacterized protein</fullName>
    </submittedName>
</protein>
<dbReference type="AlphaFoldDB" id="A0A2K8LAK6"/>
<organism evidence="2 3">
    <name type="scientific">Mariprofundus ferrinatatus</name>
    <dbReference type="NCBI Taxonomy" id="1921087"/>
    <lineage>
        <taxon>Bacteria</taxon>
        <taxon>Pseudomonadati</taxon>
        <taxon>Pseudomonadota</taxon>
        <taxon>Candidatius Mariprofundia</taxon>
        <taxon>Mariprofundales</taxon>
        <taxon>Mariprofundaceae</taxon>
        <taxon>Mariprofundus</taxon>
    </lineage>
</organism>
<dbReference type="KEGG" id="mfn:Ga0123462_2106"/>
<dbReference type="Proteomes" id="UP000231637">
    <property type="component" value="Chromosome"/>
</dbReference>
<dbReference type="RefSeq" id="WP_100266234.1">
    <property type="nucleotide sequence ID" value="NZ_CP018800.1"/>
</dbReference>
<feature type="region of interest" description="Disordered" evidence="1">
    <location>
        <begin position="98"/>
        <end position="120"/>
    </location>
</feature>
<evidence type="ECO:0000313" key="3">
    <source>
        <dbReference type="Proteomes" id="UP000231637"/>
    </source>
</evidence>
<proteinExistence type="predicted"/>
<accession>A0A2K8LAK6</accession>
<keyword evidence="3" id="KW-1185">Reference proteome</keyword>
<dbReference type="EMBL" id="CP018800">
    <property type="protein sequence ID" value="ATX82941.1"/>
    <property type="molecule type" value="Genomic_DNA"/>
</dbReference>
<reference evidence="2 3" key="1">
    <citation type="submission" date="2016-12" db="EMBL/GenBank/DDBJ databases">
        <title>Isolation and genomic insights into novel planktonic Zetaproteobacteria from stratified waters of the Chesapeake Bay.</title>
        <authorList>
            <person name="McAllister S.M."/>
            <person name="Kato S."/>
            <person name="Chan C.S."/>
            <person name="Chiu B.K."/>
            <person name="Field E.K."/>
        </authorList>
    </citation>
    <scope>NUCLEOTIDE SEQUENCE [LARGE SCALE GENOMIC DNA]</scope>
    <source>
        <strain evidence="2 3">CP-8</strain>
    </source>
</reference>
<dbReference type="OrthoDB" id="5292041at2"/>
<feature type="compositionally biased region" description="Polar residues" evidence="1">
    <location>
        <begin position="100"/>
        <end position="117"/>
    </location>
</feature>
<gene>
    <name evidence="2" type="ORF">Ga0123462_2106</name>
</gene>
<evidence type="ECO:0000256" key="1">
    <source>
        <dbReference type="SAM" id="MobiDB-lite"/>
    </source>
</evidence>
<evidence type="ECO:0000313" key="2">
    <source>
        <dbReference type="EMBL" id="ATX82941.1"/>
    </source>
</evidence>